<dbReference type="InterPro" id="IPR011990">
    <property type="entry name" value="TPR-like_helical_dom_sf"/>
</dbReference>
<dbReference type="Proteomes" id="UP000297540">
    <property type="component" value="Unassembled WGS sequence"/>
</dbReference>
<evidence type="ECO:0000256" key="3">
    <source>
        <dbReference type="PROSITE-ProRule" id="PRU00339"/>
    </source>
</evidence>
<proteinExistence type="inferred from homology"/>
<dbReference type="PROSITE" id="PS50005">
    <property type="entry name" value="TPR"/>
    <property type="match status" value="1"/>
</dbReference>
<evidence type="ECO:0000313" key="4">
    <source>
        <dbReference type="EMBL" id="TFF38844.1"/>
    </source>
</evidence>
<accession>A0A4Y8SK66</accession>
<name>A0A4Y8SK66_9SPHI</name>
<evidence type="ECO:0000256" key="2">
    <source>
        <dbReference type="ARBA" id="ARBA00022801"/>
    </source>
</evidence>
<keyword evidence="2 4" id="KW-0378">Hydrolase</keyword>
<gene>
    <name evidence="4" type="ORF">E2R66_07520</name>
</gene>
<evidence type="ECO:0000313" key="5">
    <source>
        <dbReference type="Proteomes" id="UP000297540"/>
    </source>
</evidence>
<dbReference type="SUPFAM" id="SSF48452">
    <property type="entry name" value="TPR-like"/>
    <property type="match status" value="1"/>
</dbReference>
<organism evidence="4 5">
    <name type="scientific">Mucilaginibacter psychrotolerans</name>
    <dbReference type="NCBI Taxonomy" id="1524096"/>
    <lineage>
        <taxon>Bacteria</taxon>
        <taxon>Pseudomonadati</taxon>
        <taxon>Bacteroidota</taxon>
        <taxon>Sphingobacteriia</taxon>
        <taxon>Sphingobacteriales</taxon>
        <taxon>Sphingobacteriaceae</taxon>
        <taxon>Mucilaginibacter</taxon>
    </lineage>
</organism>
<dbReference type="PANTHER" id="PTHR40841:SF2">
    <property type="entry name" value="SIDEROPHORE-DEGRADING ESTERASE (EUROFUNG)"/>
    <property type="match status" value="1"/>
</dbReference>
<dbReference type="SUPFAM" id="SSF53474">
    <property type="entry name" value="alpha/beta-Hydrolases"/>
    <property type="match status" value="1"/>
</dbReference>
<dbReference type="PANTHER" id="PTHR40841">
    <property type="entry name" value="SIDEROPHORE TRIACETYLFUSARININE C ESTERASE"/>
    <property type="match status" value="1"/>
</dbReference>
<sequence length="453" mass="51846">MLNRKLPASFIPCFVKYPVTQSTIQRLLYQTHKSSFMKYHLPGFTPNPLIKSFFCNIILLLITVYGHAQENSPFNTGFEETIPSKILGQQRKIWIHIPTSNGGNKIKDQGHYPVIYLLDGSENYNTVVSITEHMAESSLCPPMIVVGIVQEDRLSELTIGTDKELPDVIGNGEKFMAFIEKELIPYMDANYPTTTYKTLIGHSLGGLTVINTLLHKQELFNAYVSLEASLWWDHQKPVRDAKTILPAQNYKSKTLFMAIANRMEKGVDTLSVQKDTSESTALIRSNLELIHDINKNKNNQLRFKYKYYENDDHPSVRLIGEYDALRFIFDFYKLRIYESELKNPDFKIESVLVAHYKNVSEQMGYMVKPGESQVNSLGYQMLNAKQYKKAQALFELNINNYPESANCYDSLGDLYLTSGDKINAIKSFKKALSLKAIPETKDKLDKLLSERKK</sequence>
<dbReference type="InterPro" id="IPR052558">
    <property type="entry name" value="Siderophore_Hydrolase_D"/>
</dbReference>
<keyword evidence="3" id="KW-0802">TPR repeat</keyword>
<evidence type="ECO:0000256" key="1">
    <source>
        <dbReference type="ARBA" id="ARBA00005622"/>
    </source>
</evidence>
<keyword evidence="5" id="KW-1185">Reference proteome</keyword>
<comment type="similarity">
    <text evidence="1">Belongs to the esterase D family.</text>
</comment>
<dbReference type="InterPro" id="IPR019734">
    <property type="entry name" value="TPR_rpt"/>
</dbReference>
<dbReference type="InterPro" id="IPR000801">
    <property type="entry name" value="Esterase-like"/>
</dbReference>
<protein>
    <submittedName>
        <fullName evidence="4">Alpha/beta hydrolase</fullName>
    </submittedName>
</protein>
<dbReference type="AlphaFoldDB" id="A0A4Y8SK66"/>
<comment type="caution">
    <text evidence="4">The sequence shown here is derived from an EMBL/GenBank/DDBJ whole genome shotgun (WGS) entry which is preliminary data.</text>
</comment>
<dbReference type="EMBL" id="SOZE01000005">
    <property type="protein sequence ID" value="TFF38844.1"/>
    <property type="molecule type" value="Genomic_DNA"/>
</dbReference>
<dbReference type="Gene3D" id="3.40.50.1820">
    <property type="entry name" value="alpha/beta hydrolase"/>
    <property type="match status" value="1"/>
</dbReference>
<dbReference type="Pfam" id="PF00756">
    <property type="entry name" value="Esterase"/>
    <property type="match status" value="1"/>
</dbReference>
<feature type="repeat" description="TPR" evidence="3">
    <location>
        <begin position="405"/>
        <end position="438"/>
    </location>
</feature>
<reference evidence="4 5" key="1">
    <citation type="journal article" date="2017" name="Int. J. Syst. Evol. Microbiol.">
        <title>Mucilaginibacterpsychrotolerans sp. nov., isolated from peatlands.</title>
        <authorList>
            <person name="Deng Y."/>
            <person name="Shen L."/>
            <person name="Xu B."/>
            <person name="Liu Y."/>
            <person name="Gu Z."/>
            <person name="Liu H."/>
            <person name="Zhou Y."/>
        </authorList>
    </citation>
    <scope>NUCLEOTIDE SEQUENCE [LARGE SCALE GENOMIC DNA]</scope>
    <source>
        <strain evidence="4 5">NH7-4</strain>
    </source>
</reference>
<dbReference type="GO" id="GO:0016788">
    <property type="term" value="F:hydrolase activity, acting on ester bonds"/>
    <property type="evidence" value="ECO:0007669"/>
    <property type="project" value="TreeGrafter"/>
</dbReference>
<dbReference type="InterPro" id="IPR029058">
    <property type="entry name" value="AB_hydrolase_fold"/>
</dbReference>